<name>A0A8J5KTZ5_ZINOF</name>
<dbReference type="EMBL" id="JACMSC010000012">
    <property type="protein sequence ID" value="KAG6495594.1"/>
    <property type="molecule type" value="Genomic_DNA"/>
</dbReference>
<keyword evidence="2" id="KW-1185">Reference proteome</keyword>
<comment type="caution">
    <text evidence="1">The sequence shown here is derived from an EMBL/GenBank/DDBJ whole genome shotgun (WGS) entry which is preliminary data.</text>
</comment>
<reference evidence="1 2" key="1">
    <citation type="submission" date="2020-08" db="EMBL/GenBank/DDBJ databases">
        <title>Plant Genome Project.</title>
        <authorList>
            <person name="Zhang R.-G."/>
        </authorList>
    </citation>
    <scope>NUCLEOTIDE SEQUENCE [LARGE SCALE GENOMIC DNA]</scope>
    <source>
        <tissue evidence="1">Rhizome</tissue>
    </source>
</reference>
<dbReference type="Proteomes" id="UP000734854">
    <property type="component" value="Unassembled WGS sequence"/>
</dbReference>
<dbReference type="InterPro" id="IPR027413">
    <property type="entry name" value="GROEL-like_equatorial_sf"/>
</dbReference>
<organism evidence="1 2">
    <name type="scientific">Zingiber officinale</name>
    <name type="common">Ginger</name>
    <name type="synonym">Amomum zingiber</name>
    <dbReference type="NCBI Taxonomy" id="94328"/>
    <lineage>
        <taxon>Eukaryota</taxon>
        <taxon>Viridiplantae</taxon>
        <taxon>Streptophyta</taxon>
        <taxon>Embryophyta</taxon>
        <taxon>Tracheophyta</taxon>
        <taxon>Spermatophyta</taxon>
        <taxon>Magnoliopsida</taxon>
        <taxon>Liliopsida</taxon>
        <taxon>Zingiberales</taxon>
        <taxon>Zingiberaceae</taxon>
        <taxon>Zingiber</taxon>
    </lineage>
</organism>
<evidence type="ECO:0000313" key="1">
    <source>
        <dbReference type="EMBL" id="KAG6495594.1"/>
    </source>
</evidence>
<proteinExistence type="predicted"/>
<accession>A0A8J5KTZ5</accession>
<gene>
    <name evidence="1" type="ORF">ZIOFF_043420</name>
</gene>
<dbReference type="Gene3D" id="1.10.560.10">
    <property type="entry name" value="GroEL-like equatorial domain"/>
    <property type="match status" value="1"/>
</dbReference>
<dbReference type="AlphaFoldDB" id="A0A8J5KTZ5"/>
<protein>
    <submittedName>
        <fullName evidence="1">Uncharacterized protein</fullName>
    </submittedName>
</protein>
<sequence length="145" mass="16584">MSFGLQAYGIQAMLKEGHKHLSGLDEAVLKNIDACKQLSDITRTSLGPNAPQSEAAVMSSAGQKWRDFKNKLNSRFVWPYRDNSEKLRSPPKQYQIPSAIWKAFVDERLHPSWELAYFKYCWSPVSLLQVLLDFTQPELTSGIFF</sequence>
<evidence type="ECO:0000313" key="2">
    <source>
        <dbReference type="Proteomes" id="UP000734854"/>
    </source>
</evidence>